<dbReference type="EMBL" id="FQWS01000002">
    <property type="protein sequence ID" value="SHH39438.1"/>
    <property type="molecule type" value="Genomic_DNA"/>
</dbReference>
<keyword evidence="3" id="KW-1185">Reference proteome</keyword>
<dbReference type="PANTHER" id="PTHR12526">
    <property type="entry name" value="GLYCOSYLTRANSFERASE"/>
    <property type="match status" value="1"/>
</dbReference>
<gene>
    <name evidence="2" type="ORF">SAMN05444148_1903</name>
</gene>
<proteinExistence type="predicted"/>
<accession>A0A1M5SMD4</accession>
<dbReference type="Gene3D" id="3.40.50.2000">
    <property type="entry name" value="Glycogen Phosphorylase B"/>
    <property type="match status" value="2"/>
</dbReference>
<evidence type="ECO:0000313" key="3">
    <source>
        <dbReference type="Proteomes" id="UP000184522"/>
    </source>
</evidence>
<dbReference type="CDD" id="cd03801">
    <property type="entry name" value="GT4_PimA-like"/>
    <property type="match status" value="1"/>
</dbReference>
<dbReference type="OrthoDB" id="139410at2"/>
<reference evidence="3" key="1">
    <citation type="submission" date="2016-11" db="EMBL/GenBank/DDBJ databases">
        <authorList>
            <person name="Varghese N."/>
            <person name="Submissions S."/>
        </authorList>
    </citation>
    <scope>NUCLEOTIDE SEQUENCE [LARGE SCALE GENOMIC DNA]</scope>
    <source>
        <strain evidence="3">DSM 25330</strain>
    </source>
</reference>
<name>A0A1M5SMD4_9FLAO</name>
<sequence length="338" mass="38732">MKNLLYIGNNLNTAKTNVSSIQILGEKLESEGYNLKYASSYSYKLLRLIEMVWYCIRYSQWTDAVLIDTYSTQNFYFALICSQVCRIFSIPYFPILHGGDLPSRLQRSPKKSRLVFENAKTNISPSLYLKSKFEEFGYENIQFIPNAIQIENYSVKSKNYKSIRLLWVRSFSKIYNPEMAIQVLKALLDNGFKADLCMVGPDSDGSLETVKALAKKLGVDVKFTGKLDKKEWHKLSEQYNIFINTTNFDNMPVSIIEAMALGFPIVSTSVGGIPFLIEDVSDGLLVKKGDVEGMSEDIVRIFENESLRNELTINARRKAESFDWNTVKKQWHSVLKFD</sequence>
<dbReference type="AlphaFoldDB" id="A0A1M5SMD4"/>
<dbReference type="Proteomes" id="UP000184522">
    <property type="component" value="Unassembled WGS sequence"/>
</dbReference>
<organism evidence="2 3">
    <name type="scientific">Winogradskyella jejuensis</name>
    <dbReference type="NCBI Taxonomy" id="1089305"/>
    <lineage>
        <taxon>Bacteria</taxon>
        <taxon>Pseudomonadati</taxon>
        <taxon>Bacteroidota</taxon>
        <taxon>Flavobacteriia</taxon>
        <taxon>Flavobacteriales</taxon>
        <taxon>Flavobacteriaceae</taxon>
        <taxon>Winogradskyella</taxon>
    </lineage>
</organism>
<dbReference type="STRING" id="1089305.SAMN05444148_1903"/>
<feature type="domain" description="Glycosyl transferase family 1" evidence="1">
    <location>
        <begin position="157"/>
        <end position="317"/>
    </location>
</feature>
<keyword evidence="2" id="KW-0808">Transferase</keyword>
<dbReference type="GO" id="GO:0016757">
    <property type="term" value="F:glycosyltransferase activity"/>
    <property type="evidence" value="ECO:0007669"/>
    <property type="project" value="InterPro"/>
</dbReference>
<evidence type="ECO:0000259" key="1">
    <source>
        <dbReference type="Pfam" id="PF00534"/>
    </source>
</evidence>
<evidence type="ECO:0000313" key="2">
    <source>
        <dbReference type="EMBL" id="SHH39438.1"/>
    </source>
</evidence>
<protein>
    <submittedName>
        <fullName evidence="2">Glycosyltransferase involved in cell wall bisynthesis</fullName>
    </submittedName>
</protein>
<dbReference type="Pfam" id="PF00534">
    <property type="entry name" value="Glycos_transf_1"/>
    <property type="match status" value="1"/>
</dbReference>
<dbReference type="SUPFAM" id="SSF53756">
    <property type="entry name" value="UDP-Glycosyltransferase/glycogen phosphorylase"/>
    <property type="match status" value="1"/>
</dbReference>
<dbReference type="InterPro" id="IPR001296">
    <property type="entry name" value="Glyco_trans_1"/>
</dbReference>
<dbReference type="RefSeq" id="WP_073085840.1">
    <property type="nucleotide sequence ID" value="NZ_FQWS01000002.1"/>
</dbReference>